<evidence type="ECO:0000259" key="5">
    <source>
        <dbReference type="Pfam" id="PF04542"/>
    </source>
</evidence>
<dbReference type="eggNOG" id="COG1595">
    <property type="taxonomic scope" value="Bacteria"/>
</dbReference>
<dbReference type="GO" id="GO:0016987">
    <property type="term" value="F:sigma factor activity"/>
    <property type="evidence" value="ECO:0007669"/>
    <property type="project" value="UniProtKB-KW"/>
</dbReference>
<reference evidence="7 8" key="1">
    <citation type="journal article" date="2009" name="Stand. Genomic Sci.">
        <title>Complete genome sequence of Dyadobacter fermentans type strain (NS114).</title>
        <authorList>
            <person name="Lang E."/>
            <person name="Lapidus A."/>
            <person name="Chertkov O."/>
            <person name="Brettin T."/>
            <person name="Detter J.C."/>
            <person name="Han C."/>
            <person name="Copeland A."/>
            <person name="Glavina Del Rio T."/>
            <person name="Nolan M."/>
            <person name="Chen F."/>
            <person name="Lucas S."/>
            <person name="Tice H."/>
            <person name="Cheng J.F."/>
            <person name="Land M."/>
            <person name="Hauser L."/>
            <person name="Chang Y.J."/>
            <person name="Jeffries C.D."/>
            <person name="Kopitz M."/>
            <person name="Bruce D."/>
            <person name="Goodwin L."/>
            <person name="Pitluck S."/>
            <person name="Ovchinnikova G."/>
            <person name="Pati A."/>
            <person name="Ivanova N."/>
            <person name="Mavrommatis K."/>
            <person name="Chen A."/>
            <person name="Palaniappan K."/>
            <person name="Chain P."/>
            <person name="Bristow J."/>
            <person name="Eisen J.A."/>
            <person name="Markowitz V."/>
            <person name="Hugenholtz P."/>
            <person name="Goker M."/>
            <person name="Rohde M."/>
            <person name="Kyrpides N.C."/>
            <person name="Klenk H.P."/>
        </authorList>
    </citation>
    <scope>NUCLEOTIDE SEQUENCE [LARGE SCALE GENOMIC DNA]</scope>
    <source>
        <strain evidence="8">ATCC 700827 / DSM 18053 / CIP 107007 / KCTC 52180 / NS114</strain>
    </source>
</reference>
<dbReference type="InterPro" id="IPR036388">
    <property type="entry name" value="WH-like_DNA-bd_sf"/>
</dbReference>
<dbReference type="CDD" id="cd06171">
    <property type="entry name" value="Sigma70_r4"/>
    <property type="match status" value="1"/>
</dbReference>
<dbReference type="Pfam" id="PF08281">
    <property type="entry name" value="Sigma70_r4_2"/>
    <property type="match status" value="1"/>
</dbReference>
<evidence type="ECO:0000256" key="2">
    <source>
        <dbReference type="ARBA" id="ARBA00023015"/>
    </source>
</evidence>
<dbReference type="Proteomes" id="UP000002011">
    <property type="component" value="Chromosome"/>
</dbReference>
<evidence type="ECO:0000256" key="4">
    <source>
        <dbReference type="ARBA" id="ARBA00023163"/>
    </source>
</evidence>
<dbReference type="AlphaFoldDB" id="C6VYU6"/>
<dbReference type="GO" id="GO:0006352">
    <property type="term" value="P:DNA-templated transcription initiation"/>
    <property type="evidence" value="ECO:0007669"/>
    <property type="project" value="InterPro"/>
</dbReference>
<feature type="domain" description="RNA polymerase sigma-70 region 2" evidence="5">
    <location>
        <begin position="38"/>
        <end position="103"/>
    </location>
</feature>
<gene>
    <name evidence="7" type="ordered locus">Dfer_2229</name>
</gene>
<comment type="similarity">
    <text evidence="1">Belongs to the sigma-70 factor family. ECF subfamily.</text>
</comment>
<name>C6VYU6_DYAFD</name>
<dbReference type="SUPFAM" id="SSF88946">
    <property type="entry name" value="Sigma2 domain of RNA polymerase sigma factors"/>
    <property type="match status" value="1"/>
</dbReference>
<dbReference type="KEGG" id="dfe:Dfer_2229"/>
<evidence type="ECO:0000256" key="1">
    <source>
        <dbReference type="ARBA" id="ARBA00010641"/>
    </source>
</evidence>
<dbReference type="Gene3D" id="1.10.1740.10">
    <property type="match status" value="1"/>
</dbReference>
<dbReference type="Pfam" id="PF04542">
    <property type="entry name" value="Sigma70_r2"/>
    <property type="match status" value="1"/>
</dbReference>
<protein>
    <submittedName>
        <fullName evidence="7">RNA polymerase, sigma-24 subunit, ECF subfamily</fullName>
    </submittedName>
</protein>
<dbReference type="InterPro" id="IPR039425">
    <property type="entry name" value="RNA_pol_sigma-70-like"/>
</dbReference>
<dbReference type="PANTHER" id="PTHR43133">
    <property type="entry name" value="RNA POLYMERASE ECF-TYPE SIGMA FACTO"/>
    <property type="match status" value="1"/>
</dbReference>
<keyword evidence="2" id="KW-0805">Transcription regulation</keyword>
<dbReference type="Gene3D" id="1.10.10.10">
    <property type="entry name" value="Winged helix-like DNA-binding domain superfamily/Winged helix DNA-binding domain"/>
    <property type="match status" value="1"/>
</dbReference>
<dbReference type="GO" id="GO:0003677">
    <property type="term" value="F:DNA binding"/>
    <property type="evidence" value="ECO:0007669"/>
    <property type="project" value="InterPro"/>
</dbReference>
<dbReference type="InterPro" id="IPR013325">
    <property type="entry name" value="RNA_pol_sigma_r2"/>
</dbReference>
<evidence type="ECO:0000259" key="6">
    <source>
        <dbReference type="Pfam" id="PF08281"/>
    </source>
</evidence>
<dbReference type="EMBL" id="CP001619">
    <property type="protein sequence ID" value="ACT93451.1"/>
    <property type="molecule type" value="Genomic_DNA"/>
</dbReference>
<keyword evidence="4" id="KW-0804">Transcription</keyword>
<dbReference type="STRING" id="471854.Dfer_2229"/>
<dbReference type="HOGENOM" id="CLU_047691_4_2_10"/>
<dbReference type="InterPro" id="IPR007627">
    <property type="entry name" value="RNA_pol_sigma70_r2"/>
</dbReference>
<accession>C6VYU6</accession>
<dbReference type="PANTHER" id="PTHR43133:SF46">
    <property type="entry name" value="RNA POLYMERASE SIGMA-70 FACTOR ECF SUBFAMILY"/>
    <property type="match status" value="1"/>
</dbReference>
<dbReference type="InterPro" id="IPR013324">
    <property type="entry name" value="RNA_pol_sigma_r3/r4-like"/>
</dbReference>
<dbReference type="InterPro" id="IPR013249">
    <property type="entry name" value="RNA_pol_sigma70_r4_t2"/>
</dbReference>
<dbReference type="SUPFAM" id="SSF88659">
    <property type="entry name" value="Sigma3 and sigma4 domains of RNA polymerase sigma factors"/>
    <property type="match status" value="1"/>
</dbReference>
<dbReference type="InterPro" id="IPR014284">
    <property type="entry name" value="RNA_pol_sigma-70_dom"/>
</dbReference>
<evidence type="ECO:0000313" key="8">
    <source>
        <dbReference type="Proteomes" id="UP000002011"/>
    </source>
</evidence>
<proteinExistence type="inferred from homology"/>
<keyword evidence="3" id="KW-0731">Sigma factor</keyword>
<organism evidence="7 8">
    <name type="scientific">Dyadobacter fermentans (strain ATCC 700827 / DSM 18053 / CIP 107007 / KCTC 52180 / NS114)</name>
    <dbReference type="NCBI Taxonomy" id="471854"/>
    <lineage>
        <taxon>Bacteria</taxon>
        <taxon>Pseudomonadati</taxon>
        <taxon>Bacteroidota</taxon>
        <taxon>Cytophagia</taxon>
        <taxon>Cytophagales</taxon>
        <taxon>Spirosomataceae</taxon>
        <taxon>Dyadobacter</taxon>
    </lineage>
</organism>
<feature type="domain" description="RNA polymerase sigma factor 70 region 4 type 2" evidence="6">
    <location>
        <begin position="134"/>
        <end position="184"/>
    </location>
</feature>
<evidence type="ECO:0000256" key="3">
    <source>
        <dbReference type="ARBA" id="ARBA00023082"/>
    </source>
</evidence>
<keyword evidence="8" id="KW-1185">Reference proteome</keyword>
<sequence>MVITSAMATSIDGFGGNDDAGLWEAFQKGDRGAFARVYQGHVHHLIRYGYKVTSNRNLIQDCTQDLFVELWENREQLPEIRSLRFYLLKSLRYKLVKHLRFEQSESLDDERMETHDDHFENQTVRQETLTRQSKQLETALAQLPKRQQEAIHLRFFHELNNEEVARIMGVNYQSACKFIYTGLKTLREIMHLSSIIPVLFSFFMKS</sequence>
<dbReference type="NCBIfam" id="TIGR02937">
    <property type="entry name" value="sigma70-ECF"/>
    <property type="match status" value="1"/>
</dbReference>
<evidence type="ECO:0000313" key="7">
    <source>
        <dbReference type="EMBL" id="ACT93451.1"/>
    </source>
</evidence>